<evidence type="ECO:0000313" key="2">
    <source>
        <dbReference type="EMBL" id="KAK7274059.1"/>
    </source>
</evidence>
<evidence type="ECO:0000256" key="1">
    <source>
        <dbReference type="SAM" id="MobiDB-lite"/>
    </source>
</evidence>
<keyword evidence="3" id="KW-1185">Reference proteome</keyword>
<protein>
    <submittedName>
        <fullName evidence="2">Uncharacterized protein</fullName>
    </submittedName>
</protein>
<feature type="region of interest" description="Disordered" evidence="1">
    <location>
        <begin position="126"/>
        <end position="155"/>
    </location>
</feature>
<reference evidence="2 3" key="1">
    <citation type="submission" date="2024-01" db="EMBL/GenBank/DDBJ databases">
        <title>The genomes of 5 underutilized Papilionoideae crops provide insights into root nodulation and disease resistanc.</title>
        <authorList>
            <person name="Yuan L."/>
        </authorList>
    </citation>
    <scope>NUCLEOTIDE SEQUENCE [LARGE SCALE GENOMIC DNA]</scope>
    <source>
        <strain evidence="2">ZHUSHIDOU_FW_LH</strain>
        <tissue evidence="2">Leaf</tissue>
    </source>
</reference>
<gene>
    <name evidence="2" type="ORF">RIF29_15130</name>
</gene>
<dbReference type="EMBL" id="JAYWIO010000003">
    <property type="protein sequence ID" value="KAK7274059.1"/>
    <property type="molecule type" value="Genomic_DNA"/>
</dbReference>
<dbReference type="AlphaFoldDB" id="A0AAN9IDC3"/>
<dbReference type="Proteomes" id="UP001372338">
    <property type="component" value="Unassembled WGS sequence"/>
</dbReference>
<accession>A0AAN9IDC3</accession>
<comment type="caution">
    <text evidence="2">The sequence shown here is derived from an EMBL/GenBank/DDBJ whole genome shotgun (WGS) entry which is preliminary data.</text>
</comment>
<name>A0AAN9IDC3_CROPI</name>
<sequence length="173" mass="18451">MVPCPWCVIPGAWILVHGLVRDPWCMMPCLWCVIPGARSVVPGAWIPLPGAWCLVPGAWILVHGALSLVYQEVGLSHIPDFGGLAGCQPMHHGGSGWCAMGASLNAFSSHPMDVWSVFPWHGGDSRESSLEPNPGQSHVGKVGSREHRPRCTEAVGATRSARKDVVLGDAFTG</sequence>
<evidence type="ECO:0000313" key="3">
    <source>
        <dbReference type="Proteomes" id="UP001372338"/>
    </source>
</evidence>
<organism evidence="2 3">
    <name type="scientific">Crotalaria pallida</name>
    <name type="common">Smooth rattlebox</name>
    <name type="synonym">Crotalaria striata</name>
    <dbReference type="NCBI Taxonomy" id="3830"/>
    <lineage>
        <taxon>Eukaryota</taxon>
        <taxon>Viridiplantae</taxon>
        <taxon>Streptophyta</taxon>
        <taxon>Embryophyta</taxon>
        <taxon>Tracheophyta</taxon>
        <taxon>Spermatophyta</taxon>
        <taxon>Magnoliopsida</taxon>
        <taxon>eudicotyledons</taxon>
        <taxon>Gunneridae</taxon>
        <taxon>Pentapetalae</taxon>
        <taxon>rosids</taxon>
        <taxon>fabids</taxon>
        <taxon>Fabales</taxon>
        <taxon>Fabaceae</taxon>
        <taxon>Papilionoideae</taxon>
        <taxon>50 kb inversion clade</taxon>
        <taxon>genistoids sensu lato</taxon>
        <taxon>core genistoids</taxon>
        <taxon>Crotalarieae</taxon>
        <taxon>Crotalaria</taxon>
    </lineage>
</organism>
<proteinExistence type="predicted"/>